<feature type="domain" description="SCP2" evidence="1">
    <location>
        <begin position="39"/>
        <end position="129"/>
    </location>
</feature>
<dbReference type="OrthoDB" id="8525483at2"/>
<dbReference type="KEGG" id="cof:FOZ74_14090"/>
<protein>
    <recommendedName>
        <fullName evidence="1">SCP2 domain-containing protein</fullName>
    </recommendedName>
</protein>
<reference evidence="2 3" key="1">
    <citation type="submission" date="2019-07" db="EMBL/GenBank/DDBJ databases">
        <title>Complete genome sequence of Comamonas sp. NLF 7-7 isolated from livestock.</title>
        <authorList>
            <person name="Kim D.H."/>
            <person name="Kim J.G."/>
        </authorList>
    </citation>
    <scope>NUCLEOTIDE SEQUENCE [LARGE SCALE GENOMIC DNA]</scope>
    <source>
        <strain evidence="2 3">NLF 7-7</strain>
    </source>
</reference>
<dbReference type="Proteomes" id="UP000321199">
    <property type="component" value="Chromosome"/>
</dbReference>
<name>A0A5B8RY54_9BURK</name>
<dbReference type="EMBL" id="CP042344">
    <property type="protein sequence ID" value="QEA14063.1"/>
    <property type="molecule type" value="Genomic_DNA"/>
</dbReference>
<dbReference type="PANTHER" id="PTHR38693:SF1">
    <property type="entry name" value="UBIQUINONE BIOSYNTHESIS ACCESSORY FACTOR UBIJ"/>
    <property type="match status" value="1"/>
</dbReference>
<accession>A0A5B8RY54</accession>
<dbReference type="PANTHER" id="PTHR38693">
    <property type="entry name" value="UBIQUINONE BIOSYNTHESIS PROTEIN UBIJ"/>
    <property type="match status" value="1"/>
</dbReference>
<evidence type="ECO:0000259" key="1">
    <source>
        <dbReference type="Pfam" id="PF02036"/>
    </source>
</evidence>
<sequence length="186" mass="20447">MNTRSPFSFLHRLAAQMPRPPRAPQWLVKGTQQRLVLLLNHVLQQEPVAMQRLQRQSGRVARVQWRSLYMALQVTPAGLLDLAPEGAHADLQVWLTQESPLELARGALAGERPEIRIEGDVQLAADIQWLAQNLRWDIEDDLARLLGDTTAHLLAGAAQRVLAALRGFVARARPHAGAGADASAGT</sequence>
<dbReference type="AlphaFoldDB" id="A0A5B8RY54"/>
<dbReference type="GO" id="GO:0006744">
    <property type="term" value="P:ubiquinone biosynthetic process"/>
    <property type="evidence" value="ECO:0007669"/>
    <property type="project" value="InterPro"/>
</dbReference>
<dbReference type="Pfam" id="PF02036">
    <property type="entry name" value="SCP2"/>
    <property type="match status" value="1"/>
</dbReference>
<proteinExistence type="predicted"/>
<dbReference type="InterPro" id="IPR038989">
    <property type="entry name" value="UbiJ"/>
</dbReference>
<evidence type="ECO:0000313" key="3">
    <source>
        <dbReference type="Proteomes" id="UP000321199"/>
    </source>
</evidence>
<dbReference type="InterPro" id="IPR003033">
    <property type="entry name" value="SCP2_sterol-bd_dom"/>
</dbReference>
<organism evidence="2 3">
    <name type="scientific">Comamonas flocculans</name>
    <dbReference type="NCBI Taxonomy" id="2597701"/>
    <lineage>
        <taxon>Bacteria</taxon>
        <taxon>Pseudomonadati</taxon>
        <taxon>Pseudomonadota</taxon>
        <taxon>Betaproteobacteria</taxon>
        <taxon>Burkholderiales</taxon>
        <taxon>Comamonadaceae</taxon>
        <taxon>Comamonas</taxon>
    </lineage>
</organism>
<gene>
    <name evidence="2" type="ORF">FOZ74_14090</name>
</gene>
<evidence type="ECO:0000313" key="2">
    <source>
        <dbReference type="EMBL" id="QEA14063.1"/>
    </source>
</evidence>
<keyword evidence="3" id="KW-1185">Reference proteome</keyword>
<dbReference type="RefSeq" id="WP_146913644.1">
    <property type="nucleotide sequence ID" value="NZ_CP042344.1"/>
</dbReference>